<keyword evidence="3" id="KW-1185">Reference proteome</keyword>
<gene>
    <name evidence="2" type="ORF">C7M84_000387</name>
</gene>
<protein>
    <submittedName>
        <fullName evidence="2">Uncharacterized protein</fullName>
    </submittedName>
</protein>
<feature type="region of interest" description="Disordered" evidence="1">
    <location>
        <begin position="1"/>
        <end position="21"/>
    </location>
</feature>
<organism evidence="2 3">
    <name type="scientific">Penaeus vannamei</name>
    <name type="common">Whiteleg shrimp</name>
    <name type="synonym">Litopenaeus vannamei</name>
    <dbReference type="NCBI Taxonomy" id="6689"/>
    <lineage>
        <taxon>Eukaryota</taxon>
        <taxon>Metazoa</taxon>
        <taxon>Ecdysozoa</taxon>
        <taxon>Arthropoda</taxon>
        <taxon>Crustacea</taxon>
        <taxon>Multicrustacea</taxon>
        <taxon>Malacostraca</taxon>
        <taxon>Eumalacostraca</taxon>
        <taxon>Eucarida</taxon>
        <taxon>Decapoda</taxon>
        <taxon>Dendrobranchiata</taxon>
        <taxon>Penaeoidea</taxon>
        <taxon>Penaeidae</taxon>
        <taxon>Penaeus</taxon>
    </lineage>
</organism>
<evidence type="ECO:0000313" key="2">
    <source>
        <dbReference type="EMBL" id="ROT80873.1"/>
    </source>
</evidence>
<proteinExistence type="predicted"/>
<name>A0A423TWN9_PENVA</name>
<reference evidence="2 3" key="2">
    <citation type="submission" date="2019-01" db="EMBL/GenBank/DDBJ databases">
        <title>The decoding of complex shrimp genome reveals the adaptation for benthos swimmer, frequently molting mechanism and breeding impact on genome.</title>
        <authorList>
            <person name="Sun Y."/>
            <person name="Gao Y."/>
            <person name="Yu Y."/>
        </authorList>
    </citation>
    <scope>NUCLEOTIDE SEQUENCE [LARGE SCALE GENOMIC DNA]</scope>
    <source>
        <tissue evidence="2">Muscle</tissue>
    </source>
</reference>
<sequence>MAQVPLRMAQPGLVPPHQQRPPMMVSMTQPPPVSMQAGLVSMAPMMAPAGGMAVMTQAMSHPDSGAPHHTTPVGLPSLPQQVLPPTRALPISVPITQLRPLIMAHIQLMPHTTVLITLAHTRVLILAHIRVLTRGRMVGHMVDHILVHMGVHMEDHTVMVALTLVLTWDLTQATAVVGHTVGHMVGHMEDIMVDQRILSPTYKQQQLLVLPT</sequence>
<reference evidence="2 3" key="1">
    <citation type="submission" date="2018-04" db="EMBL/GenBank/DDBJ databases">
        <authorList>
            <person name="Zhang X."/>
            <person name="Yuan J."/>
            <person name="Li F."/>
            <person name="Xiang J."/>
        </authorList>
    </citation>
    <scope>NUCLEOTIDE SEQUENCE [LARGE SCALE GENOMIC DNA]</scope>
    <source>
        <tissue evidence="2">Muscle</tissue>
    </source>
</reference>
<evidence type="ECO:0000256" key="1">
    <source>
        <dbReference type="SAM" id="MobiDB-lite"/>
    </source>
</evidence>
<comment type="caution">
    <text evidence="2">The sequence shown here is derived from an EMBL/GenBank/DDBJ whole genome shotgun (WGS) entry which is preliminary data.</text>
</comment>
<dbReference type="OrthoDB" id="10037267at2759"/>
<dbReference type="Proteomes" id="UP000283509">
    <property type="component" value="Unassembled WGS sequence"/>
</dbReference>
<dbReference type="AlphaFoldDB" id="A0A423TWN9"/>
<evidence type="ECO:0000313" key="3">
    <source>
        <dbReference type="Proteomes" id="UP000283509"/>
    </source>
</evidence>
<dbReference type="EMBL" id="QCYY01001055">
    <property type="protein sequence ID" value="ROT80873.1"/>
    <property type="molecule type" value="Genomic_DNA"/>
</dbReference>
<accession>A0A423TWN9</accession>